<accession>A0A8J3Q4E9</accession>
<proteinExistence type="predicted"/>
<protein>
    <recommendedName>
        <fullName evidence="1">Phosphotyrosine protein phosphatase I domain-containing protein</fullName>
    </recommendedName>
</protein>
<dbReference type="InterPro" id="IPR036196">
    <property type="entry name" value="Ptyr_pPase_sf"/>
</dbReference>
<dbReference type="Gene3D" id="3.40.50.2300">
    <property type="match status" value="1"/>
</dbReference>
<evidence type="ECO:0000313" key="2">
    <source>
        <dbReference type="EMBL" id="GIH03630.1"/>
    </source>
</evidence>
<dbReference type="SUPFAM" id="SSF52788">
    <property type="entry name" value="Phosphotyrosine protein phosphatases I"/>
    <property type="match status" value="1"/>
</dbReference>
<sequence length="129" mass="13560">MESLVTFVCQHGAGKSRIAAALFNAAAPPGWRATSAGIEPQEQPSAAAASMLVADPAAAELDTTAPRPLGDTHNGMVVAIDCDIPEARQWMLTHEWPDPQVLAELRALTAELIAGLNLRLSSDQHGQLA</sequence>
<evidence type="ECO:0000313" key="3">
    <source>
        <dbReference type="Proteomes" id="UP000612899"/>
    </source>
</evidence>
<organism evidence="2 3">
    <name type="scientific">Rhizocola hellebori</name>
    <dbReference type="NCBI Taxonomy" id="1392758"/>
    <lineage>
        <taxon>Bacteria</taxon>
        <taxon>Bacillati</taxon>
        <taxon>Actinomycetota</taxon>
        <taxon>Actinomycetes</taxon>
        <taxon>Micromonosporales</taxon>
        <taxon>Micromonosporaceae</taxon>
        <taxon>Rhizocola</taxon>
    </lineage>
</organism>
<comment type="caution">
    <text evidence="2">The sequence shown here is derived from an EMBL/GenBank/DDBJ whole genome shotgun (WGS) entry which is preliminary data.</text>
</comment>
<dbReference type="SMART" id="SM00226">
    <property type="entry name" value="LMWPc"/>
    <property type="match status" value="1"/>
</dbReference>
<feature type="domain" description="Phosphotyrosine protein phosphatase I" evidence="1">
    <location>
        <begin position="3"/>
        <end position="115"/>
    </location>
</feature>
<keyword evidence="3" id="KW-1185">Reference proteome</keyword>
<dbReference type="Proteomes" id="UP000612899">
    <property type="component" value="Unassembled WGS sequence"/>
</dbReference>
<reference evidence="2" key="1">
    <citation type="submission" date="2021-01" db="EMBL/GenBank/DDBJ databases">
        <title>Whole genome shotgun sequence of Rhizocola hellebori NBRC 109834.</title>
        <authorList>
            <person name="Komaki H."/>
            <person name="Tamura T."/>
        </authorList>
    </citation>
    <scope>NUCLEOTIDE SEQUENCE</scope>
    <source>
        <strain evidence="2">NBRC 109834</strain>
    </source>
</reference>
<name>A0A8J3Q4E9_9ACTN</name>
<dbReference type="EMBL" id="BONY01000008">
    <property type="protein sequence ID" value="GIH03630.1"/>
    <property type="molecule type" value="Genomic_DNA"/>
</dbReference>
<dbReference type="InterPro" id="IPR023485">
    <property type="entry name" value="Ptyr_pPase"/>
</dbReference>
<evidence type="ECO:0000259" key="1">
    <source>
        <dbReference type="SMART" id="SM00226"/>
    </source>
</evidence>
<gene>
    <name evidence="2" type="ORF">Rhe02_16970</name>
</gene>
<dbReference type="RefSeq" id="WP_203907529.1">
    <property type="nucleotide sequence ID" value="NZ_BONY01000008.1"/>
</dbReference>
<dbReference type="AlphaFoldDB" id="A0A8J3Q4E9"/>